<gene>
    <name evidence="1" type="ORF">SDC9_143716</name>
</gene>
<organism evidence="1">
    <name type="scientific">bioreactor metagenome</name>
    <dbReference type="NCBI Taxonomy" id="1076179"/>
    <lineage>
        <taxon>unclassified sequences</taxon>
        <taxon>metagenomes</taxon>
        <taxon>ecological metagenomes</taxon>
    </lineage>
</organism>
<evidence type="ECO:0000313" key="1">
    <source>
        <dbReference type="EMBL" id="MPM96552.1"/>
    </source>
</evidence>
<proteinExistence type="predicted"/>
<name>A0A645E7G3_9ZZZZ</name>
<comment type="caution">
    <text evidence="1">The sequence shown here is derived from an EMBL/GenBank/DDBJ whole genome shotgun (WGS) entry which is preliminary data.</text>
</comment>
<dbReference type="EMBL" id="VSSQ01042921">
    <property type="protein sequence ID" value="MPM96552.1"/>
    <property type="molecule type" value="Genomic_DNA"/>
</dbReference>
<accession>A0A645E7G3</accession>
<protein>
    <submittedName>
        <fullName evidence="1">Uncharacterized protein</fullName>
    </submittedName>
</protein>
<sequence>MEHYLQPFLFGCFSIFYAGVEKGHYGCSDRYAEIHHGIGAFTVIAEIIDYYGYITFWFFYVCGFYTDHTAAQNGCCSDKQYHKPYE</sequence>
<reference evidence="1" key="1">
    <citation type="submission" date="2019-08" db="EMBL/GenBank/DDBJ databases">
        <authorList>
            <person name="Kucharzyk K."/>
            <person name="Murdoch R.W."/>
            <person name="Higgins S."/>
            <person name="Loffler F."/>
        </authorList>
    </citation>
    <scope>NUCLEOTIDE SEQUENCE</scope>
</reference>
<dbReference type="AlphaFoldDB" id="A0A645E7G3"/>